<dbReference type="AlphaFoldDB" id="A0A9N9W4F5"/>
<accession>A0A9N9W4F5</accession>
<dbReference type="EMBL" id="CABFOC020000014">
    <property type="protein sequence ID" value="CAH0046085.1"/>
    <property type="molecule type" value="Genomic_DNA"/>
</dbReference>
<evidence type="ECO:0000313" key="1">
    <source>
        <dbReference type="EMBL" id="CAH0046085.1"/>
    </source>
</evidence>
<protein>
    <submittedName>
        <fullName evidence="1">Uncharacterized protein</fullName>
    </submittedName>
</protein>
<organism evidence="1 2">
    <name type="scientific">Clonostachys solani</name>
    <dbReference type="NCBI Taxonomy" id="160281"/>
    <lineage>
        <taxon>Eukaryota</taxon>
        <taxon>Fungi</taxon>
        <taxon>Dikarya</taxon>
        <taxon>Ascomycota</taxon>
        <taxon>Pezizomycotina</taxon>
        <taxon>Sordariomycetes</taxon>
        <taxon>Hypocreomycetidae</taxon>
        <taxon>Hypocreales</taxon>
        <taxon>Bionectriaceae</taxon>
        <taxon>Clonostachys</taxon>
    </lineage>
</organism>
<sequence>MPGVNSEITFTEAKCVGFAHIEWRVPRCMTSLLSESFIRAGNTKEALEFLLNRGAPIGDFSQTKQA</sequence>
<comment type="caution">
    <text evidence="1">The sequence shown here is derived from an EMBL/GenBank/DDBJ whole genome shotgun (WGS) entry which is preliminary data.</text>
</comment>
<evidence type="ECO:0000313" key="2">
    <source>
        <dbReference type="Proteomes" id="UP000775872"/>
    </source>
</evidence>
<proteinExistence type="predicted"/>
<gene>
    <name evidence="1" type="ORF">CSOL1703_00011812</name>
</gene>
<reference evidence="1" key="1">
    <citation type="submission" date="2021-10" db="EMBL/GenBank/DDBJ databases">
        <authorList>
            <person name="Piombo E."/>
        </authorList>
    </citation>
    <scope>NUCLEOTIDE SEQUENCE</scope>
</reference>
<name>A0A9N9W4F5_9HYPO</name>
<dbReference type="Proteomes" id="UP000775872">
    <property type="component" value="Unassembled WGS sequence"/>
</dbReference>
<keyword evidence="2" id="KW-1185">Reference proteome</keyword>